<gene>
    <name evidence="1" type="ORF">AELL_1207</name>
    <name evidence="2" type="ORF">CP962_07095</name>
</gene>
<protein>
    <recommendedName>
        <fullName evidence="5">Bacterial mobilisation domain-containing protein</fullName>
    </recommendedName>
</protein>
<dbReference type="Proteomes" id="UP000262582">
    <property type="component" value="Chromosome"/>
</dbReference>
<name>A0A347U7P7_9BACT</name>
<evidence type="ECO:0008006" key="5">
    <source>
        <dbReference type="Google" id="ProtNLM"/>
    </source>
</evidence>
<evidence type="ECO:0000313" key="3">
    <source>
        <dbReference type="Proteomes" id="UP000262582"/>
    </source>
</evidence>
<dbReference type="Pfam" id="PF21983">
    <property type="entry name" value="NikA-like"/>
    <property type="match status" value="1"/>
</dbReference>
<dbReference type="InterPro" id="IPR053842">
    <property type="entry name" value="NikA-like"/>
</dbReference>
<accession>A0A347U7P7</accession>
<reference evidence="1 3" key="2">
    <citation type="submission" date="2018-08" db="EMBL/GenBank/DDBJ databases">
        <title>Complete genome of the Arcobacter ellisii type strain LMG 26155.</title>
        <authorList>
            <person name="Miller W.G."/>
            <person name="Yee E."/>
            <person name="Bono J.L."/>
        </authorList>
    </citation>
    <scope>NUCLEOTIDE SEQUENCE [LARGE SCALE GENOMIC DNA]</scope>
    <source>
        <strain evidence="1 3">LMG 26155</strain>
    </source>
</reference>
<sequence length="114" mass="13235">MKKQEKQLKTKVLKDKRIEIRVSEEFFQNLNSKIQDSGLKKAEYFRYILSQGKVVVKKDYNSLATQVRKCGVNINEIAYVLNVANLKNALNNYDYQALLVELKLIQNQLNRLGA</sequence>
<evidence type="ECO:0000313" key="4">
    <source>
        <dbReference type="Proteomes" id="UP000290588"/>
    </source>
</evidence>
<proteinExistence type="predicted"/>
<evidence type="ECO:0000313" key="2">
    <source>
        <dbReference type="EMBL" id="RXI30526.1"/>
    </source>
</evidence>
<organism evidence="2 4">
    <name type="scientific">Arcobacter ellisii</name>
    <dbReference type="NCBI Taxonomy" id="913109"/>
    <lineage>
        <taxon>Bacteria</taxon>
        <taxon>Pseudomonadati</taxon>
        <taxon>Campylobacterota</taxon>
        <taxon>Epsilonproteobacteria</taxon>
        <taxon>Campylobacterales</taxon>
        <taxon>Arcobacteraceae</taxon>
        <taxon>Arcobacter</taxon>
    </lineage>
</organism>
<reference evidence="2 4" key="1">
    <citation type="submission" date="2017-09" db="EMBL/GenBank/DDBJ databases">
        <title>Genomics of the genus Arcobacter.</title>
        <authorList>
            <person name="Perez-Cataluna A."/>
            <person name="Figueras M.J."/>
            <person name="Salas-Masso N."/>
        </authorList>
    </citation>
    <scope>NUCLEOTIDE SEQUENCE [LARGE SCALE GENOMIC DNA]</scope>
    <source>
        <strain evidence="2 4">CECT 7837</strain>
    </source>
</reference>
<dbReference type="OrthoDB" id="9925932at2"/>
<dbReference type="EMBL" id="NXIG01000006">
    <property type="protein sequence ID" value="RXI30526.1"/>
    <property type="molecule type" value="Genomic_DNA"/>
</dbReference>
<dbReference type="AlphaFoldDB" id="A0A347U7P7"/>
<dbReference type="RefSeq" id="WP_118917083.1">
    <property type="nucleotide sequence ID" value="NZ_CP032097.1"/>
</dbReference>
<evidence type="ECO:0000313" key="1">
    <source>
        <dbReference type="EMBL" id="AXX94875.1"/>
    </source>
</evidence>
<dbReference type="Proteomes" id="UP000290588">
    <property type="component" value="Unassembled WGS sequence"/>
</dbReference>
<dbReference type="KEGG" id="aell:AELL_1207"/>
<keyword evidence="3" id="KW-1185">Reference proteome</keyword>
<dbReference type="EMBL" id="CP032097">
    <property type="protein sequence ID" value="AXX94875.1"/>
    <property type="molecule type" value="Genomic_DNA"/>
</dbReference>